<evidence type="ECO:0000259" key="6">
    <source>
        <dbReference type="Pfam" id="PF03151"/>
    </source>
</evidence>
<comment type="subcellular location">
    <subcellularLocation>
        <location evidence="1">Membrane</location>
        <topology evidence="1">Multi-pass membrane protein</topology>
    </subcellularLocation>
</comment>
<evidence type="ECO:0000256" key="4">
    <source>
        <dbReference type="ARBA" id="ARBA00023136"/>
    </source>
</evidence>
<dbReference type="EMBL" id="HBGW01004280">
    <property type="protein sequence ID" value="CAD9493243.1"/>
    <property type="molecule type" value="Transcribed_RNA"/>
</dbReference>
<organism evidence="7">
    <name type="scientific">Zooxanthella nutricula</name>
    <dbReference type="NCBI Taxonomy" id="1333877"/>
    <lineage>
        <taxon>Eukaryota</taxon>
        <taxon>Sar</taxon>
        <taxon>Alveolata</taxon>
        <taxon>Dinophyceae</taxon>
        <taxon>Peridiniales</taxon>
        <taxon>Peridiniales incertae sedis</taxon>
        <taxon>Zooxanthella</taxon>
    </lineage>
</organism>
<reference evidence="7" key="1">
    <citation type="submission" date="2021-01" db="EMBL/GenBank/DDBJ databases">
        <authorList>
            <person name="Corre E."/>
            <person name="Pelletier E."/>
            <person name="Niang G."/>
            <person name="Scheremetjew M."/>
            <person name="Finn R."/>
            <person name="Kale V."/>
            <person name="Holt S."/>
            <person name="Cochrane G."/>
            <person name="Meng A."/>
            <person name="Brown T."/>
            <person name="Cohen L."/>
        </authorList>
    </citation>
    <scope>NUCLEOTIDE SEQUENCE</scope>
    <source>
        <strain evidence="7">RCC3387</strain>
    </source>
</reference>
<evidence type="ECO:0000313" key="7">
    <source>
        <dbReference type="EMBL" id="CAD9493243.1"/>
    </source>
</evidence>
<keyword evidence="3 5" id="KW-1133">Transmembrane helix</keyword>
<protein>
    <recommendedName>
        <fullName evidence="6">Sugar phosphate transporter domain-containing protein</fullName>
    </recommendedName>
</protein>
<dbReference type="AlphaFoldDB" id="A0A6U6GM52"/>
<feature type="transmembrane region" description="Helical" evidence="5">
    <location>
        <begin position="231"/>
        <end position="251"/>
    </location>
</feature>
<keyword evidence="2 5" id="KW-0812">Transmembrane</keyword>
<accession>A0A6U6GM52</accession>
<keyword evidence="4 5" id="KW-0472">Membrane</keyword>
<gene>
    <name evidence="7" type="ORF">BRAN1462_LOCUS2853</name>
</gene>
<feature type="transmembrane region" description="Helical" evidence="5">
    <location>
        <begin position="144"/>
        <end position="164"/>
    </location>
</feature>
<feature type="transmembrane region" description="Helical" evidence="5">
    <location>
        <begin position="170"/>
        <end position="190"/>
    </location>
</feature>
<dbReference type="InterPro" id="IPR004853">
    <property type="entry name" value="Sugar_P_trans_dom"/>
</dbReference>
<feature type="transmembrane region" description="Helical" evidence="5">
    <location>
        <begin position="89"/>
        <end position="110"/>
    </location>
</feature>
<evidence type="ECO:0000256" key="5">
    <source>
        <dbReference type="SAM" id="Phobius"/>
    </source>
</evidence>
<evidence type="ECO:0000256" key="3">
    <source>
        <dbReference type="ARBA" id="ARBA00022989"/>
    </source>
</evidence>
<proteinExistence type="predicted"/>
<feature type="domain" description="Sugar phosphate transporter" evidence="6">
    <location>
        <begin position="19"/>
        <end position="304"/>
    </location>
</feature>
<dbReference type="Pfam" id="PF03151">
    <property type="entry name" value="TPT"/>
    <property type="match status" value="1"/>
</dbReference>
<sequence>MSFSPSPRLMVLDSVKRLLLVLTFVAVASTTVRLNKHLMHEGRFPFPVALAWLKMACASTITLALFGIRPGLFPTLSSLEGRELSALKWFLPIGCAGAVSFFASYWVYLYCSVTFSQFMKEGNVAITFMLSCLIGLQSLSPLRVLIVACVIGGAAMAVVGELHIAWTGFFIQLVAQLAECLYVVMGEAVIGGGGLRLDPLSFSLLSALSCLAALFVGLVATWSPLIPHAAALWWPHLLATVLLASALNFLLPYILKEISAMGFMLAGIVRDITLVAFSWAYAHEVVSSAQWCGFALSLTGVCAWSLLEASPDSSECGTRKQLKVPSERTLLRPALEQIKDGKP</sequence>
<feature type="transmembrane region" description="Helical" evidence="5">
    <location>
        <begin position="202"/>
        <end position="225"/>
    </location>
</feature>
<dbReference type="GO" id="GO:0016020">
    <property type="term" value="C:membrane"/>
    <property type="evidence" value="ECO:0007669"/>
    <property type="project" value="UniProtKB-SubCell"/>
</dbReference>
<evidence type="ECO:0000256" key="2">
    <source>
        <dbReference type="ARBA" id="ARBA00022692"/>
    </source>
</evidence>
<name>A0A6U6GM52_9DINO</name>
<dbReference type="InterPro" id="IPR050186">
    <property type="entry name" value="TPT_transporter"/>
</dbReference>
<evidence type="ECO:0000256" key="1">
    <source>
        <dbReference type="ARBA" id="ARBA00004141"/>
    </source>
</evidence>
<feature type="transmembrane region" description="Helical" evidence="5">
    <location>
        <begin position="49"/>
        <end position="68"/>
    </location>
</feature>
<dbReference type="PANTHER" id="PTHR11132">
    <property type="entry name" value="SOLUTE CARRIER FAMILY 35"/>
    <property type="match status" value="1"/>
</dbReference>